<accession>A0A139AXS3</accession>
<dbReference type="EMBL" id="KQ965732">
    <property type="protein sequence ID" value="KXS21504.1"/>
    <property type="molecule type" value="Genomic_DNA"/>
</dbReference>
<dbReference type="Pfam" id="PF04266">
    <property type="entry name" value="ASCH"/>
    <property type="match status" value="1"/>
</dbReference>
<proteinExistence type="predicted"/>
<organism evidence="2 3">
    <name type="scientific">Gonapodya prolifera (strain JEL478)</name>
    <name type="common">Monoblepharis prolifera</name>
    <dbReference type="NCBI Taxonomy" id="1344416"/>
    <lineage>
        <taxon>Eukaryota</taxon>
        <taxon>Fungi</taxon>
        <taxon>Fungi incertae sedis</taxon>
        <taxon>Chytridiomycota</taxon>
        <taxon>Chytridiomycota incertae sedis</taxon>
        <taxon>Monoblepharidomycetes</taxon>
        <taxon>Monoblepharidales</taxon>
        <taxon>Gonapodyaceae</taxon>
        <taxon>Gonapodya</taxon>
    </lineage>
</organism>
<keyword evidence="3" id="KW-1185">Reference proteome</keyword>
<dbReference type="AlphaFoldDB" id="A0A139AXS3"/>
<dbReference type="InterPro" id="IPR015947">
    <property type="entry name" value="PUA-like_sf"/>
</dbReference>
<dbReference type="PANTHER" id="PTHR39203">
    <property type="entry name" value="CYTOPLASMIC PROTEIN-RELATED"/>
    <property type="match status" value="1"/>
</dbReference>
<dbReference type="InterPro" id="IPR007374">
    <property type="entry name" value="ASCH_domain"/>
</dbReference>
<dbReference type="PIRSF" id="PIRSF021320">
    <property type="entry name" value="DUF984"/>
    <property type="match status" value="1"/>
</dbReference>
<dbReference type="Gene3D" id="3.10.400.10">
    <property type="entry name" value="Sulfate adenylyltransferase"/>
    <property type="match status" value="1"/>
</dbReference>
<gene>
    <name evidence="2" type="ORF">M427DRAFT_50939</name>
</gene>
<evidence type="ECO:0000313" key="2">
    <source>
        <dbReference type="EMBL" id="KXS21504.1"/>
    </source>
</evidence>
<dbReference type="Proteomes" id="UP000070544">
    <property type="component" value="Unassembled WGS sequence"/>
</dbReference>
<evidence type="ECO:0000259" key="1">
    <source>
        <dbReference type="SMART" id="SM01022"/>
    </source>
</evidence>
<dbReference type="OrthoDB" id="5511151at2759"/>
<reference evidence="2 3" key="1">
    <citation type="journal article" date="2015" name="Genome Biol. Evol.">
        <title>Phylogenomic analyses indicate that early fungi evolved digesting cell walls of algal ancestors of land plants.</title>
        <authorList>
            <person name="Chang Y."/>
            <person name="Wang S."/>
            <person name="Sekimoto S."/>
            <person name="Aerts A.L."/>
            <person name="Choi C."/>
            <person name="Clum A."/>
            <person name="LaButti K.M."/>
            <person name="Lindquist E.A."/>
            <person name="Yee Ngan C."/>
            <person name="Ohm R.A."/>
            <person name="Salamov A.A."/>
            <person name="Grigoriev I.V."/>
            <person name="Spatafora J.W."/>
            <person name="Berbee M.L."/>
        </authorList>
    </citation>
    <scope>NUCLEOTIDE SEQUENCE [LARGE SCALE GENOMIC DNA]</scope>
    <source>
        <strain evidence="2 3">JEL478</strain>
    </source>
</reference>
<dbReference type="InterPro" id="IPR009326">
    <property type="entry name" value="DUF984"/>
</dbReference>
<dbReference type="SMART" id="SM01022">
    <property type="entry name" value="ASCH"/>
    <property type="match status" value="1"/>
</dbReference>
<dbReference type="PANTHER" id="PTHR39203:SF1">
    <property type="entry name" value="CYTOPLASMIC PROTEIN"/>
    <property type="match status" value="1"/>
</dbReference>
<name>A0A139AXS3_GONPJ</name>
<sequence>MWGTIDGLRVIEVGSTGQFRDELNALILEGKKTATAGLYALDYETECEAVETVGERLALVDNDKKKIAVIEITRVERLSFDQVSWEFAEAEGEGFTDIVDWRNQHRGFWSRCGHNVTPDSQIVCLWFKVVERTASKGAEN</sequence>
<protein>
    <submittedName>
        <fullName evidence="2">PUA-like protein</fullName>
    </submittedName>
</protein>
<feature type="domain" description="ASCH" evidence="1">
    <location>
        <begin position="11"/>
        <end position="131"/>
    </location>
</feature>
<evidence type="ECO:0000313" key="3">
    <source>
        <dbReference type="Proteomes" id="UP000070544"/>
    </source>
</evidence>
<dbReference type="SUPFAM" id="SSF88697">
    <property type="entry name" value="PUA domain-like"/>
    <property type="match status" value="1"/>
</dbReference>